<organism evidence="5 6">
    <name type="scientific">Fraxinus pennsylvanica</name>
    <dbReference type="NCBI Taxonomy" id="56036"/>
    <lineage>
        <taxon>Eukaryota</taxon>
        <taxon>Viridiplantae</taxon>
        <taxon>Streptophyta</taxon>
        <taxon>Embryophyta</taxon>
        <taxon>Tracheophyta</taxon>
        <taxon>Spermatophyta</taxon>
        <taxon>Magnoliopsida</taxon>
        <taxon>eudicotyledons</taxon>
        <taxon>Gunneridae</taxon>
        <taxon>Pentapetalae</taxon>
        <taxon>asterids</taxon>
        <taxon>lamiids</taxon>
        <taxon>Lamiales</taxon>
        <taxon>Oleaceae</taxon>
        <taxon>Oleeae</taxon>
        <taxon>Fraxinus</taxon>
    </lineage>
</organism>
<gene>
    <name evidence="5" type="ORF">FPE_LOCUS3137</name>
</gene>
<evidence type="ECO:0000256" key="1">
    <source>
        <dbReference type="ARBA" id="ARBA00004123"/>
    </source>
</evidence>
<dbReference type="GO" id="GO:0003700">
    <property type="term" value="F:DNA-binding transcription factor activity"/>
    <property type="evidence" value="ECO:0007669"/>
    <property type="project" value="InterPro"/>
</dbReference>
<accession>A0AAD1YSY9</accession>
<evidence type="ECO:0000256" key="3">
    <source>
        <dbReference type="RuleBase" id="RU000682"/>
    </source>
</evidence>
<dbReference type="CDD" id="cd00086">
    <property type="entry name" value="homeodomain"/>
    <property type="match status" value="1"/>
</dbReference>
<keyword evidence="2 3" id="KW-0371">Homeobox</keyword>
<dbReference type="Proteomes" id="UP000834106">
    <property type="component" value="Chromosome 2"/>
</dbReference>
<sequence length="124" mass="14343">MHSFLQGLGVGHPKEVSFYKTMGKQRWTPTSTQLQILEFIYDQGDTTPSKSRITEIISELLLYGSASEVQIYNSFRNKHARLKRSTKLQASKENKKVIVCTSSTRLSRTRHYFKSTGLYNIYIF</sequence>
<protein>
    <recommendedName>
        <fullName evidence="4">Homeobox domain-containing protein</fullName>
    </recommendedName>
</protein>
<feature type="DNA-binding region" description="Homeobox" evidence="2">
    <location>
        <begin position="22"/>
        <end position="86"/>
    </location>
</feature>
<dbReference type="Pfam" id="PF00046">
    <property type="entry name" value="Homeodomain"/>
    <property type="match status" value="1"/>
</dbReference>
<evidence type="ECO:0000259" key="4">
    <source>
        <dbReference type="PROSITE" id="PS50071"/>
    </source>
</evidence>
<dbReference type="PANTHER" id="PTHR46777">
    <property type="entry name" value="WUSCHEL-RELATED HOMEOBOX 13"/>
    <property type="match status" value="1"/>
</dbReference>
<dbReference type="GO" id="GO:0005634">
    <property type="term" value="C:nucleus"/>
    <property type="evidence" value="ECO:0007669"/>
    <property type="project" value="UniProtKB-SubCell"/>
</dbReference>
<dbReference type="PANTHER" id="PTHR46777:SF5">
    <property type="entry name" value="WUSCHEL-RELATED HOMEOBOX 13"/>
    <property type="match status" value="1"/>
</dbReference>
<evidence type="ECO:0000313" key="5">
    <source>
        <dbReference type="EMBL" id="CAI9755706.1"/>
    </source>
</evidence>
<keyword evidence="2 3" id="KW-0238">DNA-binding</keyword>
<keyword evidence="6" id="KW-1185">Reference proteome</keyword>
<keyword evidence="2 3" id="KW-0539">Nucleus</keyword>
<dbReference type="Gene3D" id="1.10.10.60">
    <property type="entry name" value="Homeodomain-like"/>
    <property type="match status" value="1"/>
</dbReference>
<comment type="subcellular location">
    <subcellularLocation>
        <location evidence="1 2 3">Nucleus</location>
    </subcellularLocation>
</comment>
<dbReference type="PROSITE" id="PS50071">
    <property type="entry name" value="HOMEOBOX_2"/>
    <property type="match status" value="1"/>
</dbReference>
<dbReference type="InterPro" id="IPR001356">
    <property type="entry name" value="HD"/>
</dbReference>
<dbReference type="SMART" id="SM00389">
    <property type="entry name" value="HOX"/>
    <property type="match status" value="1"/>
</dbReference>
<dbReference type="EMBL" id="OU503037">
    <property type="protein sequence ID" value="CAI9755706.1"/>
    <property type="molecule type" value="Genomic_DNA"/>
</dbReference>
<dbReference type="SUPFAM" id="SSF46689">
    <property type="entry name" value="Homeodomain-like"/>
    <property type="match status" value="1"/>
</dbReference>
<dbReference type="InterPro" id="IPR044559">
    <property type="entry name" value="WOX13-like"/>
</dbReference>
<feature type="domain" description="Homeobox" evidence="4">
    <location>
        <begin position="20"/>
        <end position="85"/>
    </location>
</feature>
<dbReference type="InterPro" id="IPR009057">
    <property type="entry name" value="Homeodomain-like_sf"/>
</dbReference>
<proteinExistence type="predicted"/>
<name>A0AAD1YSY9_9LAMI</name>
<evidence type="ECO:0000256" key="2">
    <source>
        <dbReference type="PROSITE-ProRule" id="PRU00108"/>
    </source>
</evidence>
<dbReference type="GO" id="GO:0003677">
    <property type="term" value="F:DNA binding"/>
    <property type="evidence" value="ECO:0007669"/>
    <property type="project" value="UniProtKB-UniRule"/>
</dbReference>
<dbReference type="AlphaFoldDB" id="A0AAD1YSY9"/>
<evidence type="ECO:0000313" key="6">
    <source>
        <dbReference type="Proteomes" id="UP000834106"/>
    </source>
</evidence>
<reference evidence="5" key="1">
    <citation type="submission" date="2023-05" db="EMBL/GenBank/DDBJ databases">
        <authorList>
            <person name="Huff M."/>
        </authorList>
    </citation>
    <scope>NUCLEOTIDE SEQUENCE</scope>
</reference>